<feature type="transmembrane region" description="Helical" evidence="7">
    <location>
        <begin position="239"/>
        <end position="266"/>
    </location>
</feature>
<dbReference type="InterPro" id="IPR039421">
    <property type="entry name" value="Type_1_exporter"/>
</dbReference>
<dbReference type="Pfam" id="PF00005">
    <property type="entry name" value="ABC_tran"/>
    <property type="match status" value="1"/>
</dbReference>
<dbReference type="InterPro" id="IPR011527">
    <property type="entry name" value="ABC1_TM_dom"/>
</dbReference>
<feature type="domain" description="ABC transporter" evidence="8">
    <location>
        <begin position="309"/>
        <end position="490"/>
    </location>
</feature>
<dbReference type="RefSeq" id="WP_208676494.1">
    <property type="nucleotide sequence ID" value="NZ_CP070380.1"/>
</dbReference>
<evidence type="ECO:0000313" key="11">
    <source>
        <dbReference type="Proteomes" id="UP001172687"/>
    </source>
</evidence>
<evidence type="ECO:0000313" key="10">
    <source>
        <dbReference type="EMBL" id="MDN4521582.1"/>
    </source>
</evidence>
<dbReference type="PROSITE" id="PS50893">
    <property type="entry name" value="ABC_TRANSPORTER_2"/>
    <property type="match status" value="1"/>
</dbReference>
<proteinExistence type="predicted"/>
<dbReference type="InterPro" id="IPR017871">
    <property type="entry name" value="ABC_transporter-like_CS"/>
</dbReference>
<feature type="domain" description="ABC transmembrane type-1" evidence="9">
    <location>
        <begin position="22"/>
        <end position="303"/>
    </location>
</feature>
<evidence type="ECO:0000259" key="9">
    <source>
        <dbReference type="PROSITE" id="PS50929"/>
    </source>
</evidence>
<dbReference type="PANTHER" id="PTHR24221">
    <property type="entry name" value="ATP-BINDING CASSETTE SUB-FAMILY B"/>
    <property type="match status" value="1"/>
</dbReference>
<dbReference type="Pfam" id="PF00664">
    <property type="entry name" value="ABC_membrane"/>
    <property type="match status" value="1"/>
</dbReference>
<dbReference type="GO" id="GO:0005524">
    <property type="term" value="F:ATP binding"/>
    <property type="evidence" value="ECO:0007669"/>
    <property type="project" value="UniProtKB-KW"/>
</dbReference>
<evidence type="ECO:0000256" key="5">
    <source>
        <dbReference type="ARBA" id="ARBA00022989"/>
    </source>
</evidence>
<evidence type="ECO:0000256" key="6">
    <source>
        <dbReference type="ARBA" id="ARBA00023136"/>
    </source>
</evidence>
<dbReference type="SMART" id="SM00382">
    <property type="entry name" value="AAA"/>
    <property type="match status" value="1"/>
</dbReference>
<dbReference type="Gene3D" id="3.40.50.300">
    <property type="entry name" value="P-loop containing nucleotide triphosphate hydrolases"/>
    <property type="match status" value="2"/>
</dbReference>
<keyword evidence="5 7" id="KW-1133">Transmembrane helix</keyword>
<comment type="caution">
    <text evidence="10">The sequence shown here is derived from an EMBL/GenBank/DDBJ whole genome shotgun (WGS) entry which is preliminary data.</text>
</comment>
<reference evidence="10" key="1">
    <citation type="submission" date="2023-07" db="EMBL/GenBank/DDBJ databases">
        <title>Degradation of tert-butanol by M. austroafricanum TBA100.</title>
        <authorList>
            <person name="Helbich S."/>
            <person name="Vainshtein Y."/>
        </authorList>
    </citation>
    <scope>NUCLEOTIDE SEQUENCE</scope>
    <source>
        <strain evidence="10">TBA100</strain>
    </source>
</reference>
<name>A0ABT8HMP5_MYCAO</name>
<evidence type="ECO:0000256" key="1">
    <source>
        <dbReference type="ARBA" id="ARBA00004651"/>
    </source>
</evidence>
<feature type="transmembrane region" description="Helical" evidence="7">
    <location>
        <begin position="278"/>
        <end position="301"/>
    </location>
</feature>
<organism evidence="10 11">
    <name type="scientific">Mycolicibacterium austroafricanum</name>
    <name type="common">Mycobacterium austroafricanum</name>
    <dbReference type="NCBI Taxonomy" id="39687"/>
    <lineage>
        <taxon>Bacteria</taxon>
        <taxon>Bacillati</taxon>
        <taxon>Actinomycetota</taxon>
        <taxon>Actinomycetes</taxon>
        <taxon>Mycobacteriales</taxon>
        <taxon>Mycobacteriaceae</taxon>
        <taxon>Mycolicibacterium</taxon>
    </lineage>
</organism>
<keyword evidence="3" id="KW-0547">Nucleotide-binding</keyword>
<accession>A0ABT8HMP5</accession>
<sequence>MSRRDPLARAWPLLGSHAPRIALAVMFGVLALGSALGLTAVSAWLITRAWEMPPVLHLTVAAVTVRALAISRGVLGYCERLASHDTALRAAATARERLFVRLATGPEDVVMRRSSGDLVSRVGAGVDELSDVVVRAVVPICVAAVLGVAAVVAIAVMSPAAAAVLAVCLLIAGVVAPALAARAASAAETVAVEHHAQRDNATMLALEHAPELRVSGRLDDVVAAAGDEQRRWGRAVDRAATPAAVAAAVPIVAVGVSVLGAVLAGIALSHTAAPTTVAILMLLPLAAFEATGALPGAAVALTRGRIAAQRLLTLTEPAELGDRRPTVIPLHLEPGDRVAVVGPSGCGKTTLLMQTPGVFFAEDAHLFSTTVRDNLLVARGDATDDELRDALRLAGLGAWLDGLPQGLSTLLVGGAAAVSAGQRRRLLLARALVSAAPTVLLDEPTEHLDASDADQILTDLLTPGTLFSPQQTVVVATHHLPEGVPVTVVSPT</sequence>
<keyword evidence="11" id="KW-1185">Reference proteome</keyword>
<feature type="transmembrane region" description="Helical" evidence="7">
    <location>
        <begin position="132"/>
        <end position="154"/>
    </location>
</feature>
<keyword evidence="4 10" id="KW-0067">ATP-binding</keyword>
<evidence type="ECO:0000256" key="7">
    <source>
        <dbReference type="SAM" id="Phobius"/>
    </source>
</evidence>
<feature type="transmembrane region" description="Helical" evidence="7">
    <location>
        <begin position="21"/>
        <end position="46"/>
    </location>
</feature>
<protein>
    <submittedName>
        <fullName evidence="10">ATP-binding cassette domain-containing protein</fullName>
    </submittedName>
</protein>
<comment type="subcellular location">
    <subcellularLocation>
        <location evidence="1">Cell membrane</location>
        <topology evidence="1">Multi-pass membrane protein</topology>
    </subcellularLocation>
</comment>
<dbReference type="PROSITE" id="PS00211">
    <property type="entry name" value="ABC_TRANSPORTER_1"/>
    <property type="match status" value="1"/>
</dbReference>
<dbReference type="InterPro" id="IPR003593">
    <property type="entry name" value="AAA+_ATPase"/>
</dbReference>
<dbReference type="EMBL" id="JAUHTC010000092">
    <property type="protein sequence ID" value="MDN4521582.1"/>
    <property type="molecule type" value="Genomic_DNA"/>
</dbReference>
<keyword evidence="6 7" id="KW-0472">Membrane</keyword>
<feature type="transmembrane region" description="Helical" evidence="7">
    <location>
        <begin position="52"/>
        <end position="70"/>
    </location>
</feature>
<dbReference type="InterPro" id="IPR027417">
    <property type="entry name" value="P-loop_NTPase"/>
</dbReference>
<dbReference type="PROSITE" id="PS50929">
    <property type="entry name" value="ABC_TM1F"/>
    <property type="match status" value="1"/>
</dbReference>
<evidence type="ECO:0000259" key="8">
    <source>
        <dbReference type="PROSITE" id="PS50893"/>
    </source>
</evidence>
<feature type="transmembrane region" description="Helical" evidence="7">
    <location>
        <begin position="160"/>
        <end position="180"/>
    </location>
</feature>
<evidence type="ECO:0000256" key="2">
    <source>
        <dbReference type="ARBA" id="ARBA00022692"/>
    </source>
</evidence>
<dbReference type="Gene3D" id="1.20.1560.10">
    <property type="entry name" value="ABC transporter type 1, transmembrane domain"/>
    <property type="match status" value="1"/>
</dbReference>
<evidence type="ECO:0000256" key="3">
    <source>
        <dbReference type="ARBA" id="ARBA00022741"/>
    </source>
</evidence>
<dbReference type="InterPro" id="IPR003439">
    <property type="entry name" value="ABC_transporter-like_ATP-bd"/>
</dbReference>
<dbReference type="PANTHER" id="PTHR24221:SF590">
    <property type="entry name" value="COMPONENT LINKED WITH THE ASSEMBLY OF CYTOCHROME' TRANSPORT TRANSMEMBRANE ATP-BINDING PROTEIN ABC TRANSPORTER CYDD-RELATED"/>
    <property type="match status" value="1"/>
</dbReference>
<dbReference type="SUPFAM" id="SSF90123">
    <property type="entry name" value="ABC transporter transmembrane region"/>
    <property type="match status" value="1"/>
</dbReference>
<evidence type="ECO:0000256" key="4">
    <source>
        <dbReference type="ARBA" id="ARBA00022840"/>
    </source>
</evidence>
<keyword evidence="2 7" id="KW-0812">Transmembrane</keyword>
<gene>
    <name evidence="10" type="ORF">QYF68_27740</name>
</gene>
<dbReference type="Proteomes" id="UP001172687">
    <property type="component" value="Unassembled WGS sequence"/>
</dbReference>
<dbReference type="SUPFAM" id="SSF52540">
    <property type="entry name" value="P-loop containing nucleoside triphosphate hydrolases"/>
    <property type="match status" value="1"/>
</dbReference>
<dbReference type="InterPro" id="IPR036640">
    <property type="entry name" value="ABC1_TM_sf"/>
</dbReference>